<reference evidence="8 9" key="1">
    <citation type="submission" date="2018-11" db="EMBL/GenBank/DDBJ databases">
        <title>Haplotype-resolved cattle genomes.</title>
        <authorList>
            <person name="Low W.Y."/>
            <person name="Tearle R."/>
            <person name="Bickhart D.M."/>
            <person name="Rosen B.D."/>
            <person name="Koren S."/>
            <person name="Rhie A."/>
            <person name="Hiendleder S."/>
            <person name="Phillippy A.M."/>
            <person name="Smith T.P.L."/>
            <person name="Williams J.L."/>
        </authorList>
    </citation>
    <scope>NUCLEOTIDE SEQUENCE [LARGE SCALE GENOMIC DNA]</scope>
</reference>
<dbReference type="PROSITE" id="PS50181">
    <property type="entry name" value="FBOX"/>
    <property type="match status" value="1"/>
</dbReference>
<dbReference type="Proteomes" id="UP000429181">
    <property type="component" value="Chromosome 18"/>
</dbReference>
<gene>
    <name evidence="8" type="primary">FBXL8</name>
</gene>
<accession>A0A4W2GFG7</accession>
<dbReference type="AlphaFoldDB" id="A0A4W2GFG7"/>
<dbReference type="PANTHER" id="PTHR20933">
    <property type="entry name" value="F-BOX ONLY PROTEIN 33"/>
    <property type="match status" value="1"/>
</dbReference>
<comment type="subunit">
    <text evidence="3">Directly interacts with SKP1 and CUL1.</text>
</comment>
<dbReference type="Pfam" id="PF12937">
    <property type="entry name" value="F-box-like"/>
    <property type="match status" value="1"/>
</dbReference>
<organism evidence="8 9">
    <name type="scientific">Bos indicus x Bos taurus</name>
    <name type="common">Hybrid cattle</name>
    <dbReference type="NCBI Taxonomy" id="30522"/>
    <lineage>
        <taxon>Eukaryota</taxon>
        <taxon>Metazoa</taxon>
        <taxon>Chordata</taxon>
        <taxon>Craniata</taxon>
        <taxon>Vertebrata</taxon>
        <taxon>Euteleostomi</taxon>
        <taxon>Mammalia</taxon>
        <taxon>Eutheria</taxon>
        <taxon>Laurasiatheria</taxon>
        <taxon>Artiodactyla</taxon>
        <taxon>Ruminantia</taxon>
        <taxon>Pecora</taxon>
        <taxon>Bovidae</taxon>
        <taxon>Bovinae</taxon>
        <taxon>Bos</taxon>
    </lineage>
</organism>
<evidence type="ECO:0000313" key="9">
    <source>
        <dbReference type="Proteomes" id="UP000429181"/>
    </source>
</evidence>
<dbReference type="GeneID" id="113876746"/>
<reference evidence="8" key="2">
    <citation type="submission" date="2025-08" db="UniProtKB">
        <authorList>
            <consortium name="Ensembl"/>
        </authorList>
    </citation>
    <scope>IDENTIFICATION</scope>
</reference>
<dbReference type="SUPFAM" id="SSF52047">
    <property type="entry name" value="RNI-like"/>
    <property type="match status" value="1"/>
</dbReference>
<evidence type="ECO:0000259" key="7">
    <source>
        <dbReference type="PROSITE" id="PS50181"/>
    </source>
</evidence>
<dbReference type="InterPro" id="IPR032675">
    <property type="entry name" value="LRR_dom_sf"/>
</dbReference>
<feature type="region of interest" description="Disordered" evidence="6">
    <location>
        <begin position="1"/>
        <end position="23"/>
    </location>
</feature>
<proteinExistence type="predicted"/>
<dbReference type="RefSeq" id="XP_027372120.1">
    <property type="nucleotide sequence ID" value="XM_027516319.1"/>
</dbReference>
<sequence length="542" mass="58107">MSVQNQYHPVLSPTGPCRPLKAPSWDKALAGASVGTLTPASHRNRPIGHHHHHLTRAAAGENRTAPVLLSQDPPRLLPATESPPTLCTNLAAWARPGFPRPPASTGLALLPGVRGAQGRHPSPSRPVRPGVPPPGFPAVPSRHCPLRPVPSLWAKPTRSAAQGGPHLAMAEPGEQLPEEVLALIFRHLPLPDRAAAARVCRAWAAAATCSAVWHDTSISCDCELEGMLPPYLSACLDHVQNLWLEFEPSRKSSRRAATDLLTALTGRTPGLRGLCLECRGEKPLFDAGRDVLDAVHALCGAASALRHLDLRRLPFSLDDALVLQVAHGCPELRSLFLDNRTLVGSVGPGSVLELLEACPCLRALGLHLASLSRTALEALAAPERAPFELLALRCACPEDARAPPLPDEAWAALSLRHPGLQVELELEPVLPAESVTRVLQPAVPVATLRLSLSGDTVGPVRFAARHYAATLRALEVRAAASAELDAALEELAARCAGLREVHCFCVVRPSVLHAFRARCPRLRSYTLKVTREPHPWRPTLVA</sequence>
<dbReference type="Ensembl" id="ENSBIXT00005029423.1">
    <property type="protein sequence ID" value="ENSBIXP00005017487.1"/>
    <property type="gene ID" value="ENSBIXG00005020996.1"/>
</dbReference>
<dbReference type="FunFam" id="3.80.10.10:FF:000260">
    <property type="entry name" value="F-box/LRR-repeat protein 8"/>
    <property type="match status" value="1"/>
</dbReference>
<dbReference type="GeneTree" id="ENSGT00420000029943"/>
<dbReference type="InterPro" id="IPR036047">
    <property type="entry name" value="F-box-like_dom_sf"/>
</dbReference>
<dbReference type="Gene3D" id="1.20.1280.50">
    <property type="match status" value="1"/>
</dbReference>
<comment type="function">
    <text evidence="1">Substrate-recognition component of the SCF (SKP1-CUL1-F-box protein)-type E3 ubiquitin ligase complex.</text>
</comment>
<evidence type="ECO:0000313" key="8">
    <source>
        <dbReference type="Ensembl" id="ENSBIXP00005017487.1"/>
    </source>
</evidence>
<evidence type="ECO:0000256" key="5">
    <source>
        <dbReference type="ARBA" id="ARBA00077971"/>
    </source>
</evidence>
<evidence type="ECO:0000256" key="3">
    <source>
        <dbReference type="ARBA" id="ARBA00062469"/>
    </source>
</evidence>
<evidence type="ECO:0000256" key="6">
    <source>
        <dbReference type="SAM" id="MobiDB-lite"/>
    </source>
</evidence>
<dbReference type="SMART" id="SM00256">
    <property type="entry name" value="FBOX"/>
    <property type="match status" value="1"/>
</dbReference>
<dbReference type="InterPro" id="IPR001810">
    <property type="entry name" value="F-box_dom"/>
</dbReference>
<dbReference type="SUPFAM" id="SSF81383">
    <property type="entry name" value="F-box domain"/>
    <property type="match status" value="1"/>
</dbReference>
<feature type="domain" description="F-box" evidence="7">
    <location>
        <begin position="170"/>
        <end position="216"/>
    </location>
</feature>
<name>A0A4W2GFG7_BOBOX</name>
<evidence type="ECO:0000256" key="1">
    <source>
        <dbReference type="ARBA" id="ARBA00003437"/>
    </source>
</evidence>
<dbReference type="FunFam" id="1.20.1280.50:FF:000005">
    <property type="entry name" value="F-box/LRR-repeat protein 3 isoform X1"/>
    <property type="match status" value="1"/>
</dbReference>
<dbReference type="CTD" id="55336"/>
<dbReference type="Gene3D" id="3.80.10.10">
    <property type="entry name" value="Ribonuclease Inhibitor"/>
    <property type="match status" value="1"/>
</dbReference>
<protein>
    <recommendedName>
        <fullName evidence="4">F-box/LRR-repeat protein 8</fullName>
    </recommendedName>
    <alternativeName>
        <fullName evidence="5">F-box and leucine-rich repeat protein 8</fullName>
    </alternativeName>
</protein>
<dbReference type="PANTHER" id="PTHR20933:SF4">
    <property type="entry name" value="F-BOX INVOLVED IN POLYQ PATHOGENESIS, ISOFORM A"/>
    <property type="match status" value="1"/>
</dbReference>
<evidence type="ECO:0000256" key="2">
    <source>
        <dbReference type="ARBA" id="ARBA00022786"/>
    </source>
</evidence>
<keyword evidence="2" id="KW-0833">Ubl conjugation pathway</keyword>
<evidence type="ECO:0000256" key="4">
    <source>
        <dbReference type="ARBA" id="ARBA00070268"/>
    </source>
</evidence>